<evidence type="ECO:0000256" key="4">
    <source>
        <dbReference type="ARBA" id="ARBA00022692"/>
    </source>
</evidence>
<feature type="transmembrane region" description="Helical" evidence="8">
    <location>
        <begin position="36"/>
        <end position="60"/>
    </location>
</feature>
<dbReference type="Proteomes" id="UP001334005">
    <property type="component" value="Unassembled WGS sequence"/>
</dbReference>
<feature type="transmembrane region" description="Helical" evidence="8">
    <location>
        <begin position="102"/>
        <end position="122"/>
    </location>
</feature>
<organism evidence="9 10">
    <name type="scientific">Raoultella scottii</name>
    <dbReference type="NCBI Taxonomy" id="3040937"/>
    <lineage>
        <taxon>Bacteria</taxon>
        <taxon>Pseudomonadati</taxon>
        <taxon>Pseudomonadota</taxon>
        <taxon>Gammaproteobacteria</taxon>
        <taxon>Enterobacterales</taxon>
        <taxon>Enterobacteriaceae</taxon>
        <taxon>Klebsiella/Raoultella group</taxon>
        <taxon>Raoultella</taxon>
    </lineage>
</organism>
<feature type="transmembrane region" description="Helical" evidence="8">
    <location>
        <begin position="396"/>
        <end position="418"/>
    </location>
</feature>
<dbReference type="NCBIfam" id="NF011608">
    <property type="entry name" value="PRK15034.1"/>
    <property type="match status" value="1"/>
</dbReference>
<dbReference type="PANTHER" id="PTHR23515">
    <property type="entry name" value="HIGH-AFFINITY NITRATE TRANSPORTER 2.3"/>
    <property type="match status" value="1"/>
</dbReference>
<feature type="transmembrane region" description="Helical" evidence="8">
    <location>
        <begin position="288"/>
        <end position="306"/>
    </location>
</feature>
<keyword evidence="6 8" id="KW-0534">Nitrate assimilation</keyword>
<proteinExistence type="inferred from homology"/>
<feature type="transmembrane region" description="Helical" evidence="8">
    <location>
        <begin position="438"/>
        <end position="454"/>
    </location>
</feature>
<dbReference type="EMBL" id="JARXNH020000057">
    <property type="protein sequence ID" value="MEK0249988.1"/>
    <property type="molecule type" value="Genomic_DNA"/>
</dbReference>
<dbReference type="InterPro" id="IPR036259">
    <property type="entry name" value="MFS_trans_sf"/>
</dbReference>
<feature type="transmembrane region" description="Helical" evidence="8">
    <location>
        <begin position="128"/>
        <end position="150"/>
    </location>
</feature>
<reference evidence="9 10" key="1">
    <citation type="submission" date="2024-03" db="EMBL/GenBank/DDBJ databases">
        <title>Two novel Raoultella species associated with bleeding cankers of broadleaf hosts, Raoultella scottia sp. nov. and Raoultella lignicola sp. nov.</title>
        <authorList>
            <person name="Brady C.L."/>
        </authorList>
    </citation>
    <scope>NUCLEOTIDE SEQUENCE [LARGE SCALE GENOMIC DNA]</scope>
    <source>
        <strain evidence="9 10">BAC 10a-01-01</strain>
    </source>
</reference>
<feature type="transmembrane region" description="Helical" evidence="8">
    <location>
        <begin position="215"/>
        <end position="233"/>
    </location>
</feature>
<gene>
    <name evidence="9" type="ORF">QFI66_018015</name>
</gene>
<dbReference type="Pfam" id="PF07690">
    <property type="entry name" value="MFS_1"/>
    <property type="match status" value="1"/>
</dbReference>
<evidence type="ECO:0000256" key="2">
    <source>
        <dbReference type="ARBA" id="ARBA00008432"/>
    </source>
</evidence>
<evidence type="ECO:0000256" key="3">
    <source>
        <dbReference type="ARBA" id="ARBA00022448"/>
    </source>
</evidence>
<keyword evidence="5 8" id="KW-1133">Transmembrane helix</keyword>
<evidence type="ECO:0000313" key="10">
    <source>
        <dbReference type="Proteomes" id="UP001334005"/>
    </source>
</evidence>
<dbReference type="Gene3D" id="1.20.1250.20">
    <property type="entry name" value="MFS general substrate transporter like domains"/>
    <property type="match status" value="1"/>
</dbReference>
<feature type="transmembrane region" description="Helical" evidence="8">
    <location>
        <begin position="254"/>
        <end position="276"/>
    </location>
</feature>
<name>A0ABU8Z8U9_9ENTR</name>
<evidence type="ECO:0000256" key="8">
    <source>
        <dbReference type="RuleBase" id="RU366033"/>
    </source>
</evidence>
<evidence type="ECO:0000256" key="7">
    <source>
        <dbReference type="ARBA" id="ARBA00023136"/>
    </source>
</evidence>
<feature type="transmembrane region" description="Helical" evidence="8">
    <location>
        <begin position="318"/>
        <end position="340"/>
    </location>
</feature>
<comment type="caution">
    <text evidence="9">The sequence shown here is derived from an EMBL/GenBank/DDBJ whole genome shotgun (WGS) entry which is preliminary data.</text>
</comment>
<comment type="subcellular location">
    <subcellularLocation>
        <location evidence="8">Cell membrane</location>
        <topology evidence="8">Multi-pass membrane protein</topology>
    </subcellularLocation>
    <subcellularLocation>
        <location evidence="1">Membrane</location>
        <topology evidence="1">Multi-pass membrane protein</topology>
    </subcellularLocation>
</comment>
<feature type="transmembrane region" description="Helical" evidence="8">
    <location>
        <begin position="171"/>
        <end position="195"/>
    </location>
</feature>
<evidence type="ECO:0000256" key="1">
    <source>
        <dbReference type="ARBA" id="ARBA00004141"/>
    </source>
</evidence>
<keyword evidence="4 8" id="KW-0812">Transmembrane</keyword>
<dbReference type="InterPro" id="IPR044772">
    <property type="entry name" value="NO3_transporter"/>
</dbReference>
<keyword evidence="8" id="KW-1003">Cell membrane</keyword>
<keyword evidence="7 8" id="KW-0472">Membrane</keyword>
<keyword evidence="3 8" id="KW-0813">Transport</keyword>
<keyword evidence="10" id="KW-1185">Reference proteome</keyword>
<dbReference type="RefSeq" id="WP_331835264.1">
    <property type="nucleotide sequence ID" value="NZ_JARXNH020000057.1"/>
</dbReference>
<dbReference type="InterPro" id="IPR011701">
    <property type="entry name" value="MFS"/>
</dbReference>
<feature type="transmembrane region" description="Helical" evidence="8">
    <location>
        <begin position="346"/>
        <end position="375"/>
    </location>
</feature>
<sequence length="462" mass="49911">MSIQNEKDNHYLLKDWRPENPAFWENKGKKIARINLFISVTCLLLAFCVWMLFSAVAVNLNKVGFNFTTDQLFLLTALPSLSGAILRVPYSFMVPIFGGRYWTVISTVILVVPCLWLGFAVQNPATPYWIFIIIALLCGFAGANFASSMGNISFFYPKAKQGSALGVNGGLGNLGVSVMQLLSPVFVFLPLFTFLGVRGAGQPDGSILWLGNSPLIWVPLLLIATAAAWFGMNDIAGSKTSIRDQLPVLKRPHMWLLSLLYLATFGSFIGFSAGFAMLAKTQFPDVNILQLAFFGPFIGALARSFGGIISDRLGGVNVTLANFILMALFTGLLFLTLPGSGSGSFLAFYVVFMGLFLTAGLGSGSTFQMIAVIFRQITVDSVKKRGGTDEQAQHEAVTDTAAALGFISAIGAVGGFFIPKAFGTSLAMTGSPVGAMKIFFVFYVVCVLVTWLVYGRRRPATK</sequence>
<evidence type="ECO:0000313" key="9">
    <source>
        <dbReference type="EMBL" id="MEK0249988.1"/>
    </source>
</evidence>
<feature type="transmembrane region" description="Helical" evidence="8">
    <location>
        <begin position="72"/>
        <end position="90"/>
    </location>
</feature>
<evidence type="ECO:0000256" key="5">
    <source>
        <dbReference type="ARBA" id="ARBA00022989"/>
    </source>
</evidence>
<accession>A0ABU8Z8U9</accession>
<evidence type="ECO:0000256" key="6">
    <source>
        <dbReference type="ARBA" id="ARBA00023063"/>
    </source>
</evidence>
<dbReference type="CDD" id="cd17341">
    <property type="entry name" value="MFS_NRT2_like"/>
    <property type="match status" value="1"/>
</dbReference>
<dbReference type="SUPFAM" id="SSF103473">
    <property type="entry name" value="MFS general substrate transporter"/>
    <property type="match status" value="1"/>
</dbReference>
<dbReference type="NCBIfam" id="TIGR00886">
    <property type="entry name" value="2A0108"/>
    <property type="match status" value="1"/>
</dbReference>
<dbReference type="InterPro" id="IPR004737">
    <property type="entry name" value="NO3_transporter_NarK/NarU-like"/>
</dbReference>
<protein>
    <recommendedName>
        <fullName evidence="8">Nitrate/nitrite transporter</fullName>
    </recommendedName>
</protein>
<comment type="similarity">
    <text evidence="2 8">Belongs to the major facilitator superfamily. Nitrate/nitrite porter (TC 2.A.1.8) family.</text>
</comment>